<organism evidence="5 6">
    <name type="scientific">Nocardia terpenica</name>
    <dbReference type="NCBI Taxonomy" id="455432"/>
    <lineage>
        <taxon>Bacteria</taxon>
        <taxon>Bacillati</taxon>
        <taxon>Actinomycetota</taxon>
        <taxon>Actinomycetes</taxon>
        <taxon>Mycobacteriales</taxon>
        <taxon>Nocardiaceae</taxon>
        <taxon>Nocardia</taxon>
    </lineage>
</organism>
<feature type="chain" id="PRO_5007851556" evidence="3">
    <location>
        <begin position="27"/>
        <end position="248"/>
    </location>
</feature>
<dbReference type="STRING" id="455432.AWN90_27240"/>
<reference evidence="5 6" key="1">
    <citation type="submission" date="2016-04" db="EMBL/GenBank/DDBJ databases">
        <authorList>
            <person name="Evans L.H."/>
            <person name="Alamgir A."/>
            <person name="Owens N."/>
            <person name="Weber N.D."/>
            <person name="Virtaneva K."/>
            <person name="Barbian K."/>
            <person name="Babar A."/>
            <person name="Rosenke K."/>
        </authorList>
    </citation>
    <scope>NUCLEOTIDE SEQUENCE [LARGE SCALE GENOMIC DNA]</scope>
    <source>
        <strain evidence="5 6">IFM 0406</strain>
    </source>
</reference>
<keyword evidence="2" id="KW-1015">Disulfide bond</keyword>
<dbReference type="Pfam" id="PF00089">
    <property type="entry name" value="Trypsin"/>
    <property type="match status" value="1"/>
</dbReference>
<evidence type="ECO:0000256" key="3">
    <source>
        <dbReference type="SAM" id="SignalP"/>
    </source>
</evidence>
<dbReference type="GO" id="GO:0006508">
    <property type="term" value="P:proteolysis"/>
    <property type="evidence" value="ECO:0007669"/>
    <property type="project" value="InterPro"/>
</dbReference>
<evidence type="ECO:0000313" key="6">
    <source>
        <dbReference type="Proteomes" id="UP000076512"/>
    </source>
</evidence>
<dbReference type="RefSeq" id="WP_067588470.1">
    <property type="nucleotide sequence ID" value="NZ_JABMCZ010000005.1"/>
</dbReference>
<evidence type="ECO:0000259" key="4">
    <source>
        <dbReference type="PROSITE" id="PS50240"/>
    </source>
</evidence>
<dbReference type="CDD" id="cd00190">
    <property type="entry name" value="Tryp_SPc"/>
    <property type="match status" value="1"/>
</dbReference>
<keyword evidence="6" id="KW-1185">Reference proteome</keyword>
<evidence type="ECO:0000256" key="2">
    <source>
        <dbReference type="ARBA" id="ARBA00023157"/>
    </source>
</evidence>
<dbReference type="AlphaFoldDB" id="A0A164LKI2"/>
<dbReference type="InterPro" id="IPR001314">
    <property type="entry name" value="Peptidase_S1A"/>
</dbReference>
<comment type="caution">
    <text evidence="5">The sequence shown here is derived from an EMBL/GenBank/DDBJ whole genome shotgun (WGS) entry which is preliminary data.</text>
</comment>
<feature type="domain" description="Peptidase S1" evidence="4">
    <location>
        <begin position="27"/>
        <end position="248"/>
    </location>
</feature>
<feature type="signal peptide" evidence="3">
    <location>
        <begin position="1"/>
        <end position="26"/>
    </location>
</feature>
<gene>
    <name evidence="5" type="ORF">AWN90_27240</name>
</gene>
<dbReference type="PROSITE" id="PS50240">
    <property type="entry name" value="TRYPSIN_DOM"/>
    <property type="match status" value="1"/>
</dbReference>
<dbReference type="PROSITE" id="PS00134">
    <property type="entry name" value="TRYPSIN_HIS"/>
    <property type="match status" value="1"/>
</dbReference>
<evidence type="ECO:0000256" key="1">
    <source>
        <dbReference type="ARBA" id="ARBA00007664"/>
    </source>
</evidence>
<dbReference type="InterPro" id="IPR043504">
    <property type="entry name" value="Peptidase_S1_PA_chymotrypsin"/>
</dbReference>
<dbReference type="InterPro" id="IPR001254">
    <property type="entry name" value="Trypsin_dom"/>
</dbReference>
<dbReference type="EMBL" id="LWGR01000007">
    <property type="protein sequence ID" value="KZM72507.1"/>
    <property type="molecule type" value="Genomic_DNA"/>
</dbReference>
<name>A0A164LKI2_9NOCA</name>
<dbReference type="SMART" id="SM00020">
    <property type="entry name" value="Tryp_SPc"/>
    <property type="match status" value="1"/>
</dbReference>
<keyword evidence="3" id="KW-0732">Signal</keyword>
<dbReference type="InterPro" id="IPR009003">
    <property type="entry name" value="Peptidase_S1_PA"/>
</dbReference>
<dbReference type="Gene3D" id="2.40.10.10">
    <property type="entry name" value="Trypsin-like serine proteases"/>
    <property type="match status" value="1"/>
</dbReference>
<comment type="similarity">
    <text evidence="1">Belongs to the peptidase S1 family.</text>
</comment>
<dbReference type="GO" id="GO:0004252">
    <property type="term" value="F:serine-type endopeptidase activity"/>
    <property type="evidence" value="ECO:0007669"/>
    <property type="project" value="InterPro"/>
</dbReference>
<dbReference type="OrthoDB" id="9815928at2"/>
<proteinExistence type="inferred from homology"/>
<dbReference type="Proteomes" id="UP000076512">
    <property type="component" value="Unassembled WGS sequence"/>
</dbReference>
<dbReference type="PANTHER" id="PTHR24276">
    <property type="entry name" value="POLYSERASE-RELATED"/>
    <property type="match status" value="1"/>
</dbReference>
<evidence type="ECO:0000313" key="5">
    <source>
        <dbReference type="EMBL" id="KZM72507.1"/>
    </source>
</evidence>
<dbReference type="PANTHER" id="PTHR24276:SF98">
    <property type="entry name" value="FI18310P1-RELATED"/>
    <property type="match status" value="1"/>
</dbReference>
<dbReference type="SUPFAM" id="SSF50494">
    <property type="entry name" value="Trypsin-like serine proteases"/>
    <property type="match status" value="1"/>
</dbReference>
<accession>A0A164LKI2</accession>
<dbReference type="PRINTS" id="PR00722">
    <property type="entry name" value="CHYMOTRYPSIN"/>
</dbReference>
<protein>
    <submittedName>
        <fullName evidence="5">Trypsin</fullName>
    </submittedName>
</protein>
<dbReference type="InterPro" id="IPR018114">
    <property type="entry name" value="TRYPSIN_HIS"/>
</dbReference>
<dbReference type="InterPro" id="IPR050430">
    <property type="entry name" value="Peptidase_S1"/>
</dbReference>
<sequence>MSFSRRGAAVAAVVLFGGGVAAPAQAVVGGTDAPASGYPWLAAVGSPAFPVRPQGQFCGGVLIAPDRVLTAAHCAAPGLPLPRALTVTFGRSDMNDSGGTTVGVNAIRVHPGFRVSLFDGDLTYHHDVAVLTLDRPMALPTVEIAAPHGDSGTVVGWGASSDADDSNTRLHSATVPLVGDTACATAYGAEFDPGEAFCAGSDTADTGQYDSGGPLLVDGKVAGITSWGKGAAQPGYPGVYARIPALDF</sequence>